<feature type="transmembrane region" description="Helical" evidence="7">
    <location>
        <begin position="154"/>
        <end position="173"/>
    </location>
</feature>
<dbReference type="SUPFAM" id="SSF90123">
    <property type="entry name" value="ABC transporter transmembrane region"/>
    <property type="match status" value="1"/>
</dbReference>
<keyword evidence="4 9" id="KW-0067">ATP-binding</keyword>
<dbReference type="InterPro" id="IPR003439">
    <property type="entry name" value="ABC_transporter-like_ATP-bd"/>
</dbReference>
<dbReference type="InterPro" id="IPR039421">
    <property type="entry name" value="Type_1_exporter"/>
</dbReference>
<dbReference type="GO" id="GO:0005886">
    <property type="term" value="C:plasma membrane"/>
    <property type="evidence" value="ECO:0007669"/>
    <property type="project" value="UniProtKB-SubCell"/>
</dbReference>
<comment type="subcellular location">
    <subcellularLocation>
        <location evidence="1">Cell membrane</location>
        <topology evidence="1">Multi-pass membrane protein</topology>
    </subcellularLocation>
</comment>
<keyword evidence="2 7" id="KW-0812">Transmembrane</keyword>
<feature type="transmembrane region" description="Helical" evidence="7">
    <location>
        <begin position="69"/>
        <end position="90"/>
    </location>
</feature>
<dbReference type="GO" id="GO:0016887">
    <property type="term" value="F:ATP hydrolysis activity"/>
    <property type="evidence" value="ECO:0007669"/>
    <property type="project" value="InterPro"/>
</dbReference>
<dbReference type="EMBL" id="DYUC01000052">
    <property type="protein sequence ID" value="HJG86489.1"/>
    <property type="molecule type" value="Genomic_DNA"/>
</dbReference>
<evidence type="ECO:0000256" key="4">
    <source>
        <dbReference type="ARBA" id="ARBA00022840"/>
    </source>
</evidence>
<dbReference type="SMART" id="SM00382">
    <property type="entry name" value="AAA"/>
    <property type="match status" value="1"/>
</dbReference>
<feature type="transmembrane region" description="Helical" evidence="7">
    <location>
        <begin position="31"/>
        <end position="57"/>
    </location>
</feature>
<dbReference type="PANTHER" id="PTHR43394">
    <property type="entry name" value="ATP-DEPENDENT PERMEASE MDL1, MITOCHONDRIAL"/>
    <property type="match status" value="1"/>
</dbReference>
<evidence type="ECO:0000313" key="9">
    <source>
        <dbReference type="EMBL" id="HJG86489.1"/>
    </source>
</evidence>
<feature type="domain" description="ABC transporter" evidence="8">
    <location>
        <begin position="377"/>
        <end position="615"/>
    </location>
</feature>
<dbReference type="InterPro" id="IPR036640">
    <property type="entry name" value="ABC1_TM_sf"/>
</dbReference>
<dbReference type="PROSITE" id="PS00211">
    <property type="entry name" value="ABC_TRANSPORTER_1"/>
    <property type="match status" value="1"/>
</dbReference>
<gene>
    <name evidence="9" type="ORF">K8V01_05650</name>
</gene>
<dbReference type="Gene3D" id="1.20.1560.10">
    <property type="entry name" value="ABC transporter type 1, transmembrane domain"/>
    <property type="match status" value="1"/>
</dbReference>
<dbReference type="RefSeq" id="WP_295370305.1">
    <property type="nucleotide sequence ID" value="NZ_DYUC01000052.1"/>
</dbReference>
<feature type="transmembrane region" description="Helical" evidence="7">
    <location>
        <begin position="282"/>
        <end position="301"/>
    </location>
</feature>
<evidence type="ECO:0000256" key="6">
    <source>
        <dbReference type="ARBA" id="ARBA00023136"/>
    </source>
</evidence>
<feature type="transmembrane region" description="Helical" evidence="7">
    <location>
        <begin position="185"/>
        <end position="204"/>
    </location>
</feature>
<dbReference type="InterPro" id="IPR003593">
    <property type="entry name" value="AAA+_ATPase"/>
</dbReference>
<evidence type="ECO:0000259" key="8">
    <source>
        <dbReference type="PROSITE" id="PS50893"/>
    </source>
</evidence>
<keyword evidence="3" id="KW-0547">Nucleotide-binding</keyword>
<reference evidence="9" key="2">
    <citation type="submission" date="2021-09" db="EMBL/GenBank/DDBJ databases">
        <authorList>
            <person name="Gilroy R."/>
        </authorList>
    </citation>
    <scope>NUCLEOTIDE SEQUENCE</scope>
    <source>
        <strain evidence="9">CHK179-5677</strain>
    </source>
</reference>
<dbReference type="Proteomes" id="UP000760668">
    <property type="component" value="Unassembled WGS sequence"/>
</dbReference>
<dbReference type="InterPro" id="IPR017871">
    <property type="entry name" value="ABC_transporter-like_CS"/>
</dbReference>
<name>A0A921MLB9_9FIRM</name>
<evidence type="ECO:0000256" key="5">
    <source>
        <dbReference type="ARBA" id="ARBA00022989"/>
    </source>
</evidence>
<keyword evidence="5 7" id="KW-1133">Transmembrane helix</keyword>
<accession>A0A921MLB9</accession>
<proteinExistence type="predicted"/>
<dbReference type="Pfam" id="PF00005">
    <property type="entry name" value="ABC_tran"/>
    <property type="match status" value="1"/>
</dbReference>
<evidence type="ECO:0000256" key="3">
    <source>
        <dbReference type="ARBA" id="ARBA00022741"/>
    </source>
</evidence>
<evidence type="ECO:0000313" key="10">
    <source>
        <dbReference type="Proteomes" id="UP000760668"/>
    </source>
</evidence>
<evidence type="ECO:0000256" key="1">
    <source>
        <dbReference type="ARBA" id="ARBA00004651"/>
    </source>
</evidence>
<protein>
    <submittedName>
        <fullName evidence="9">ABC transporter ATP-binding protein/permease</fullName>
    </submittedName>
</protein>
<dbReference type="SUPFAM" id="SSF52540">
    <property type="entry name" value="P-loop containing nucleoside triphosphate hydrolases"/>
    <property type="match status" value="1"/>
</dbReference>
<comment type="caution">
    <text evidence="9">The sequence shown here is derived from an EMBL/GenBank/DDBJ whole genome shotgun (WGS) entry which is preliminary data.</text>
</comment>
<reference evidence="9" key="1">
    <citation type="journal article" date="2021" name="PeerJ">
        <title>Extensive microbial diversity within the chicken gut microbiome revealed by metagenomics and culture.</title>
        <authorList>
            <person name="Gilroy R."/>
            <person name="Ravi A."/>
            <person name="Getino M."/>
            <person name="Pursley I."/>
            <person name="Horton D.L."/>
            <person name="Alikhan N.F."/>
            <person name="Baker D."/>
            <person name="Gharbi K."/>
            <person name="Hall N."/>
            <person name="Watson M."/>
            <person name="Adriaenssens E.M."/>
            <person name="Foster-Nyarko E."/>
            <person name="Jarju S."/>
            <person name="Secka A."/>
            <person name="Antonio M."/>
            <person name="Oren A."/>
            <person name="Chaudhuri R.R."/>
            <person name="La Ragione R."/>
            <person name="Hildebrand F."/>
            <person name="Pallen M.J."/>
        </authorList>
    </citation>
    <scope>NUCLEOTIDE SEQUENCE</scope>
    <source>
        <strain evidence="9">CHK179-5677</strain>
    </source>
</reference>
<dbReference type="GO" id="GO:0005524">
    <property type="term" value="F:ATP binding"/>
    <property type="evidence" value="ECO:0007669"/>
    <property type="project" value="UniProtKB-KW"/>
</dbReference>
<dbReference type="AlphaFoldDB" id="A0A921MLB9"/>
<dbReference type="PROSITE" id="PS50893">
    <property type="entry name" value="ABC_TRANSPORTER_2"/>
    <property type="match status" value="1"/>
</dbReference>
<sequence>MANKEKKLGYGAAWRLNLRAWGIWWKLCPQVFVSTLLSSVVKAVTPYVTIFLSARIIDELSGARRPDQLLRWVVLTLACTAVCALLQGVLTRWSKYAKGCASRLDDQIYMDKMVGLDYADVDRQAVFDLYAQILQNENWAGWGIRKTISYFESFVTAVVQVLGGVGLSVSLFLSPVPAGSGLAFLNHPLSAAAMVCLLLLAAVVSPMCANRANRYWTDYAATVRLTNRILSFYPLVSMDRARAADVRIYQQQENVCEPYLDRNDDFAPGSYITRIAKGPMGLLNALSQCVAVVLTGLVYVFVCLKAWAGAFGVGYITQYVGAITQLFRGLSMLLETMGNIRANGTFLEINFEYLDIPNRMYQGSLTTEKRADRKYEVEFRDVSFRYPDTDQWALRHVNIRFRVGSRLAVVGRNGSGKTTFIKLLCRLYDPTEGEILLNGIDIRKYRYDDYMRIFSVVFQDFKLLALPLGENVAGAANYDRTRAEKCLTDAGFGDRLSAMPRGLDTWLYKDLNEDGVDISGGEAQKIAIARALYKDAPFLILDEPTAALDPVAEAEIYSKLNDIVEDRTAVYISHRLSSCKFCDEIAVFEGGQIVQQGSHEALLAEEGGTYSTLWHAQAQYYNT</sequence>
<evidence type="ECO:0000256" key="2">
    <source>
        <dbReference type="ARBA" id="ARBA00022692"/>
    </source>
</evidence>
<evidence type="ECO:0000256" key="7">
    <source>
        <dbReference type="SAM" id="Phobius"/>
    </source>
</evidence>
<dbReference type="CDD" id="cd03228">
    <property type="entry name" value="ABCC_MRP_Like"/>
    <property type="match status" value="1"/>
</dbReference>
<organism evidence="9 10">
    <name type="scientific">Pseudoflavonifractor capillosus</name>
    <dbReference type="NCBI Taxonomy" id="106588"/>
    <lineage>
        <taxon>Bacteria</taxon>
        <taxon>Bacillati</taxon>
        <taxon>Bacillota</taxon>
        <taxon>Clostridia</taxon>
        <taxon>Eubacteriales</taxon>
        <taxon>Oscillospiraceae</taxon>
        <taxon>Pseudoflavonifractor</taxon>
    </lineage>
</organism>
<dbReference type="Gene3D" id="3.40.50.300">
    <property type="entry name" value="P-loop containing nucleotide triphosphate hydrolases"/>
    <property type="match status" value="1"/>
</dbReference>
<dbReference type="InterPro" id="IPR027417">
    <property type="entry name" value="P-loop_NTPase"/>
</dbReference>
<dbReference type="GO" id="GO:0015421">
    <property type="term" value="F:ABC-type oligopeptide transporter activity"/>
    <property type="evidence" value="ECO:0007669"/>
    <property type="project" value="TreeGrafter"/>
</dbReference>
<keyword evidence="6 7" id="KW-0472">Membrane</keyword>
<dbReference type="PANTHER" id="PTHR43394:SF1">
    <property type="entry name" value="ATP-BINDING CASSETTE SUB-FAMILY B MEMBER 10, MITOCHONDRIAL"/>
    <property type="match status" value="1"/>
</dbReference>